<dbReference type="InterPro" id="IPR049730">
    <property type="entry name" value="SNF2/RAD54-like_C"/>
</dbReference>
<evidence type="ECO:0000259" key="9">
    <source>
        <dbReference type="PROSITE" id="PS51194"/>
    </source>
</evidence>
<evidence type="ECO:0000256" key="6">
    <source>
        <dbReference type="ARBA" id="ARBA00023242"/>
    </source>
</evidence>
<dbReference type="PANTHER" id="PTHR47157:SF1">
    <property type="entry name" value="CHROMODOMAIN-HELICASE-DNA-BINDING PROTEIN 1-LIKE"/>
    <property type="match status" value="1"/>
</dbReference>
<feature type="coiled-coil region" evidence="7">
    <location>
        <begin position="595"/>
        <end position="626"/>
    </location>
</feature>
<dbReference type="GO" id="GO:0003678">
    <property type="term" value="F:DNA helicase activity"/>
    <property type="evidence" value="ECO:0007669"/>
    <property type="project" value="InterPro"/>
</dbReference>
<feature type="domain" description="Helicase C-terminal" evidence="9">
    <location>
        <begin position="325"/>
        <end position="488"/>
    </location>
</feature>
<dbReference type="PROSITE" id="PS51194">
    <property type="entry name" value="HELICASE_CTER"/>
    <property type="match status" value="1"/>
</dbReference>
<dbReference type="GO" id="GO:0006281">
    <property type="term" value="P:DNA repair"/>
    <property type="evidence" value="ECO:0007669"/>
    <property type="project" value="InterPro"/>
</dbReference>
<dbReference type="EnsemblMetazoa" id="OVOC11949.1">
    <property type="protein sequence ID" value="OVOC11949.1"/>
    <property type="gene ID" value="WBGene00248758"/>
</dbReference>
<dbReference type="InterPro" id="IPR043472">
    <property type="entry name" value="Macro_dom-like"/>
</dbReference>
<feature type="domain" description="Helicase ATP-binding" evidence="8">
    <location>
        <begin position="29"/>
        <end position="193"/>
    </location>
</feature>
<dbReference type="GO" id="GO:0016787">
    <property type="term" value="F:hydrolase activity"/>
    <property type="evidence" value="ECO:0007669"/>
    <property type="project" value="UniProtKB-KW"/>
</dbReference>
<dbReference type="EMBL" id="CMVM020000016">
    <property type="status" value="NOT_ANNOTATED_CDS"/>
    <property type="molecule type" value="Genomic_DNA"/>
</dbReference>
<protein>
    <recommendedName>
        <fullName evidence="12">Helicase</fullName>
    </recommendedName>
</protein>
<keyword evidence="4" id="KW-0378">Hydrolase</keyword>
<dbReference type="Proteomes" id="UP000024404">
    <property type="component" value="Unassembled WGS sequence"/>
</dbReference>
<evidence type="ECO:0000313" key="10">
    <source>
        <dbReference type="EnsemblMetazoa" id="OVOC11949.1"/>
    </source>
</evidence>
<reference evidence="11" key="1">
    <citation type="submission" date="2013-10" db="EMBL/GenBank/DDBJ databases">
        <title>Genome sequencing of Onchocerca volvulus.</title>
        <authorList>
            <person name="Cotton J."/>
            <person name="Tsai J."/>
            <person name="Stanley E."/>
            <person name="Tracey A."/>
            <person name="Holroyd N."/>
            <person name="Lustigman S."/>
            <person name="Berriman M."/>
        </authorList>
    </citation>
    <scope>NUCLEOTIDE SEQUENCE</scope>
</reference>
<dbReference type="GO" id="GO:0006338">
    <property type="term" value="P:chromatin remodeling"/>
    <property type="evidence" value="ECO:0007669"/>
    <property type="project" value="InterPro"/>
</dbReference>
<dbReference type="InterPro" id="IPR001650">
    <property type="entry name" value="Helicase_C-like"/>
</dbReference>
<evidence type="ECO:0000256" key="5">
    <source>
        <dbReference type="ARBA" id="ARBA00022840"/>
    </source>
</evidence>
<evidence type="ECO:0000259" key="8">
    <source>
        <dbReference type="PROSITE" id="PS51192"/>
    </source>
</evidence>
<keyword evidence="7" id="KW-0175">Coiled coil</keyword>
<evidence type="ECO:0000256" key="4">
    <source>
        <dbReference type="ARBA" id="ARBA00022801"/>
    </source>
</evidence>
<name>A0A8R1XNJ7_ONCVO</name>
<dbReference type="InterPro" id="IPR027417">
    <property type="entry name" value="P-loop_NTPase"/>
</dbReference>
<dbReference type="OMA" id="WQNELFR"/>
<evidence type="ECO:0000256" key="7">
    <source>
        <dbReference type="SAM" id="Coils"/>
    </source>
</evidence>
<dbReference type="Gene3D" id="3.40.220.10">
    <property type="entry name" value="Leucine Aminopeptidase, subunit E, domain 1"/>
    <property type="match status" value="1"/>
</dbReference>
<keyword evidence="6" id="KW-0539">Nucleus</keyword>
<dbReference type="SUPFAM" id="SSF52540">
    <property type="entry name" value="P-loop containing nucleoside triphosphate hydrolases"/>
    <property type="match status" value="2"/>
</dbReference>
<evidence type="ECO:0000313" key="11">
    <source>
        <dbReference type="Proteomes" id="UP000024404"/>
    </source>
</evidence>
<dbReference type="GO" id="GO:0005524">
    <property type="term" value="F:ATP binding"/>
    <property type="evidence" value="ECO:0007669"/>
    <property type="project" value="UniProtKB-KW"/>
</dbReference>
<dbReference type="Pfam" id="PF00176">
    <property type="entry name" value="SNF2-rel_dom"/>
    <property type="match status" value="1"/>
</dbReference>
<dbReference type="InterPro" id="IPR031053">
    <property type="entry name" value="ALC1"/>
</dbReference>
<evidence type="ECO:0000256" key="2">
    <source>
        <dbReference type="ARBA" id="ARBA00007025"/>
    </source>
</evidence>
<reference evidence="10" key="2">
    <citation type="submission" date="2022-06" db="UniProtKB">
        <authorList>
            <consortium name="EnsemblMetazoa"/>
        </authorList>
    </citation>
    <scope>IDENTIFICATION</scope>
</reference>
<dbReference type="Gene3D" id="3.40.50.10810">
    <property type="entry name" value="Tandem AAA-ATPase domain"/>
    <property type="match status" value="1"/>
</dbReference>
<comment type="similarity">
    <text evidence="2">Belongs to the SNF2/RAD54 helicase family.</text>
</comment>
<dbReference type="Gene3D" id="3.40.50.300">
    <property type="entry name" value="P-loop containing nucleotide triphosphate hydrolases"/>
    <property type="match status" value="1"/>
</dbReference>
<proteinExistence type="inferred from homology"/>
<dbReference type="SMART" id="SM00490">
    <property type="entry name" value="HELICc"/>
    <property type="match status" value="1"/>
</dbReference>
<dbReference type="SMART" id="SM00487">
    <property type="entry name" value="DEXDc"/>
    <property type="match status" value="1"/>
</dbReference>
<dbReference type="PROSITE" id="PS00690">
    <property type="entry name" value="DEAH_ATP_HELICASE"/>
    <property type="match status" value="1"/>
</dbReference>
<evidence type="ECO:0008006" key="12">
    <source>
        <dbReference type="Google" id="ProtNLM"/>
    </source>
</evidence>
<dbReference type="CDD" id="cd18793">
    <property type="entry name" value="SF2_C_SNF"/>
    <property type="match status" value="1"/>
</dbReference>
<organism evidence="10 11">
    <name type="scientific">Onchocerca volvulus</name>
    <dbReference type="NCBI Taxonomy" id="6282"/>
    <lineage>
        <taxon>Eukaryota</taxon>
        <taxon>Metazoa</taxon>
        <taxon>Ecdysozoa</taxon>
        <taxon>Nematoda</taxon>
        <taxon>Chromadorea</taxon>
        <taxon>Rhabditida</taxon>
        <taxon>Spirurina</taxon>
        <taxon>Spiruromorpha</taxon>
        <taxon>Filarioidea</taxon>
        <taxon>Onchocercidae</taxon>
        <taxon>Onchocerca</taxon>
    </lineage>
</organism>
<accession>A0A8R1XNJ7</accession>
<evidence type="ECO:0000256" key="1">
    <source>
        <dbReference type="ARBA" id="ARBA00004123"/>
    </source>
</evidence>
<dbReference type="InterPro" id="IPR014001">
    <property type="entry name" value="Helicase_ATP-bd"/>
</dbReference>
<dbReference type="PANTHER" id="PTHR47157">
    <property type="entry name" value="CHROMODOMAIN-HELICASE-DNA-BINDING PROTEIN 1-LIKE"/>
    <property type="match status" value="1"/>
</dbReference>
<dbReference type="InterPro" id="IPR038718">
    <property type="entry name" value="SNF2-like_sf"/>
</dbReference>
<dbReference type="InterPro" id="IPR000330">
    <property type="entry name" value="SNF2_N"/>
</dbReference>
<evidence type="ECO:0000256" key="3">
    <source>
        <dbReference type="ARBA" id="ARBA00022741"/>
    </source>
</evidence>
<dbReference type="SUPFAM" id="SSF52949">
    <property type="entry name" value="Macro domain-like"/>
    <property type="match status" value="1"/>
</dbReference>
<comment type="subcellular location">
    <subcellularLocation>
        <location evidence="1">Nucleus</location>
    </subcellularLocation>
</comment>
<keyword evidence="11" id="KW-1185">Reference proteome</keyword>
<dbReference type="PROSITE" id="PS51192">
    <property type="entry name" value="HELICASE_ATP_BIND_1"/>
    <property type="match status" value="1"/>
</dbReference>
<keyword evidence="5" id="KW-0067">ATP-binding</keyword>
<dbReference type="InterPro" id="IPR002464">
    <property type="entry name" value="DNA/RNA_helicase_DEAH_CS"/>
</dbReference>
<dbReference type="Pfam" id="PF00271">
    <property type="entry name" value="Helicase_C"/>
    <property type="match status" value="1"/>
</dbReference>
<dbReference type="GO" id="GO:0005634">
    <property type="term" value="C:nucleus"/>
    <property type="evidence" value="ECO:0007669"/>
    <property type="project" value="UniProtKB-SubCell"/>
</dbReference>
<keyword evidence="3" id="KW-0547">Nucleotide-binding</keyword>
<sequence length="897" mass="104295">MAENYAMKLKSESGISLHEHQIHGVKRILQWHDEKHGGIIADEMGLGKTCQAVGSIVCLLNDNKAGRHMIVCPLSVLQHWQNELFRFGLGKLRIIVYIGNADARKIIRKKLQNSEDWNVLVTTYEMVISDEQYFGRSWSSLFVDEAHRLKSSKSILHQIIRKMSVEFMVLITGTPVQNNINELYSLLSLIDVNRFSLLEEKEFVAKYRNTYDTTAELQRILSNYLIRRTKQMLRIDIPDSSELVIYHGITEIQKNIYRAILSKNYKYFENLDDKKTQNAGNRMSLLNILMQLRKCVAHPYLFDGIEPEPFKEGDHLFEISGKFFLLDRLLTFLAAKGHRVLIFSQMTCLLDIVQDYLVYKGYNYRRLDGSVRAEERFAAINRFQANSDIFCFLLSTRAGGLGLNLTAADTVIFLDSDFNPQNDIQAAARCHRIGQMKPVKIIRLVARYTVEDMIQCRAARKLQMAQEILEEKSDIRKELTFAEISDLIIKGLNRLNNEKTDFEELNMEEIEKLVGGTDENNHWIHKRKEQIVSNKSESKEEENDMLENMYVFEGHDYKQDFAVLQNILGESKTKEIADTSVGQKIEKRIRRPISIEEMEERVKKRKETLKRKRKLREQEIERKRKERETRKAMKWIRNNYKSGSLPLREMPEIQHDDDSTNFGLHFVYGSVTDTQRTPSDNSDHALIVYVVDNSGVFGSGGVFDALRRKSQQIIDTYELAGKMGDLHLGDAHLIENIADELPINILEQDIDNDDADENEQSIFKTFPSKRKISVVLLVAQHCRRRDVIEQDVLTKCFKKLAFYAISSNVSSVHMPRIGYDKRNISWYAIERLISHILVSKGIHTYIYYFNRRENAATSNIISIKFLKIFFKNFEFLINLFKGLMFVGRLIIKYDFFN</sequence>
<dbReference type="AlphaFoldDB" id="A0A8R1XNJ7"/>